<evidence type="ECO:0000313" key="3">
    <source>
        <dbReference type="Proteomes" id="UP000655287"/>
    </source>
</evidence>
<evidence type="ECO:0000256" key="1">
    <source>
        <dbReference type="SAM" id="Phobius"/>
    </source>
</evidence>
<feature type="transmembrane region" description="Helical" evidence="1">
    <location>
        <begin position="98"/>
        <end position="119"/>
    </location>
</feature>
<dbReference type="Proteomes" id="UP000655287">
    <property type="component" value="Unassembled WGS sequence"/>
</dbReference>
<dbReference type="AlphaFoldDB" id="A0A919V0E5"/>
<organism evidence="2 3">
    <name type="scientific">Sphaerisporangium rufum</name>
    <dbReference type="NCBI Taxonomy" id="1381558"/>
    <lineage>
        <taxon>Bacteria</taxon>
        <taxon>Bacillati</taxon>
        <taxon>Actinomycetota</taxon>
        <taxon>Actinomycetes</taxon>
        <taxon>Streptosporangiales</taxon>
        <taxon>Streptosporangiaceae</taxon>
        <taxon>Sphaerisporangium</taxon>
    </lineage>
</organism>
<proteinExistence type="predicted"/>
<keyword evidence="1" id="KW-0812">Transmembrane</keyword>
<name>A0A919V0E5_9ACTN</name>
<feature type="transmembrane region" description="Helical" evidence="1">
    <location>
        <begin position="64"/>
        <end position="86"/>
    </location>
</feature>
<evidence type="ECO:0008006" key="4">
    <source>
        <dbReference type="Google" id="ProtNLM"/>
    </source>
</evidence>
<gene>
    <name evidence="2" type="ORF">Sru01_49730</name>
</gene>
<sequence>MSPGILAGAAAGAAGTTALNALTYLDMSVRGRPSSDSPERLVEAVEARTPLSVPGAAETRRNRLGGLGALAGIATGIGVGAAFGALRRAGVHPPPAVEAALIGLAAMAATDLSMAALGVSDPRTWQPADWAADLLPHLGYGAVTAATLSALDGRGR</sequence>
<protein>
    <recommendedName>
        <fullName evidence="4">DUF1440 domain-containing protein</fullName>
    </recommendedName>
</protein>
<keyword evidence="3" id="KW-1185">Reference proteome</keyword>
<keyword evidence="1" id="KW-0472">Membrane</keyword>
<accession>A0A919V0E5</accession>
<dbReference type="RefSeq" id="WP_239137711.1">
    <property type="nucleotide sequence ID" value="NZ_BOOU01000067.1"/>
</dbReference>
<reference evidence="2" key="1">
    <citation type="submission" date="2021-01" db="EMBL/GenBank/DDBJ databases">
        <title>Whole genome shotgun sequence of Sphaerisporangium rufum NBRC 109079.</title>
        <authorList>
            <person name="Komaki H."/>
            <person name="Tamura T."/>
        </authorList>
    </citation>
    <scope>NUCLEOTIDE SEQUENCE</scope>
    <source>
        <strain evidence="2">NBRC 109079</strain>
    </source>
</reference>
<keyword evidence="1" id="KW-1133">Transmembrane helix</keyword>
<comment type="caution">
    <text evidence="2">The sequence shown here is derived from an EMBL/GenBank/DDBJ whole genome shotgun (WGS) entry which is preliminary data.</text>
</comment>
<dbReference type="EMBL" id="BOOU01000067">
    <property type="protein sequence ID" value="GII79991.1"/>
    <property type="molecule type" value="Genomic_DNA"/>
</dbReference>
<evidence type="ECO:0000313" key="2">
    <source>
        <dbReference type="EMBL" id="GII79991.1"/>
    </source>
</evidence>